<keyword evidence="9" id="KW-0472">Membrane</keyword>
<comment type="similarity">
    <text evidence="3">Belongs to the glycosyltransferase GT106 family.</text>
</comment>
<keyword evidence="15" id="KW-1185">Reference proteome</keyword>
<reference evidence="14" key="4">
    <citation type="submission" date="2019-03" db="UniProtKB">
        <authorList>
            <consortium name="EnsemblPlants"/>
        </authorList>
    </citation>
    <scope>IDENTIFICATION</scope>
</reference>
<keyword evidence="7" id="KW-0735">Signal-anchor</keyword>
<keyword evidence="6" id="KW-0812">Transmembrane</keyword>
<dbReference type="GO" id="GO:0016020">
    <property type="term" value="C:membrane"/>
    <property type="evidence" value="ECO:0007669"/>
    <property type="project" value="UniProtKB-SubCell"/>
</dbReference>
<dbReference type="EnsemblPlants" id="AET7Gv20460000.27">
    <property type="protein sequence ID" value="AET7Gv20460000.27"/>
    <property type="gene ID" value="AET7Gv20460000"/>
</dbReference>
<dbReference type="GO" id="GO:0016757">
    <property type="term" value="F:glycosyltransferase activity"/>
    <property type="evidence" value="ECO:0007669"/>
    <property type="project" value="UniProtKB-KW"/>
</dbReference>
<dbReference type="PANTHER" id="PTHR31741">
    <property type="entry name" value="OS02G0726500 PROTEIN-RELATED"/>
    <property type="match status" value="1"/>
</dbReference>
<evidence type="ECO:0000256" key="1">
    <source>
        <dbReference type="ARBA" id="ARBA00004606"/>
    </source>
</evidence>
<evidence type="ECO:0000256" key="3">
    <source>
        <dbReference type="ARBA" id="ARBA00007737"/>
    </source>
</evidence>
<evidence type="ECO:0000256" key="8">
    <source>
        <dbReference type="ARBA" id="ARBA00022989"/>
    </source>
</evidence>
<evidence type="ECO:0000256" key="7">
    <source>
        <dbReference type="ARBA" id="ARBA00022968"/>
    </source>
</evidence>
<keyword evidence="5" id="KW-0808">Transferase</keyword>
<evidence type="ECO:0000256" key="2">
    <source>
        <dbReference type="ARBA" id="ARBA00004881"/>
    </source>
</evidence>
<evidence type="ECO:0000256" key="12">
    <source>
        <dbReference type="ARBA" id="ARBA00023277"/>
    </source>
</evidence>
<comment type="pathway">
    <text evidence="2">Glycan metabolism.</text>
</comment>
<dbReference type="InterPro" id="IPR019378">
    <property type="entry name" value="GDP-Fuc_O-FucTrfase"/>
</dbReference>
<keyword evidence="4" id="KW-0328">Glycosyltransferase</keyword>
<evidence type="ECO:0000256" key="11">
    <source>
        <dbReference type="ARBA" id="ARBA00023253"/>
    </source>
</evidence>
<organism evidence="14 15">
    <name type="scientific">Aegilops tauschii subsp. strangulata</name>
    <name type="common">Goatgrass</name>
    <dbReference type="NCBI Taxonomy" id="200361"/>
    <lineage>
        <taxon>Eukaryota</taxon>
        <taxon>Viridiplantae</taxon>
        <taxon>Streptophyta</taxon>
        <taxon>Embryophyta</taxon>
        <taxon>Tracheophyta</taxon>
        <taxon>Spermatophyta</taxon>
        <taxon>Magnoliopsida</taxon>
        <taxon>Liliopsida</taxon>
        <taxon>Poales</taxon>
        <taxon>Poaceae</taxon>
        <taxon>BOP clade</taxon>
        <taxon>Pooideae</taxon>
        <taxon>Triticodae</taxon>
        <taxon>Triticeae</taxon>
        <taxon>Triticinae</taxon>
        <taxon>Aegilops</taxon>
    </lineage>
</organism>
<reference evidence="15" key="2">
    <citation type="journal article" date="2017" name="Nat. Plants">
        <title>The Aegilops tauschii genome reveals multiple impacts of transposons.</title>
        <authorList>
            <person name="Zhao G."/>
            <person name="Zou C."/>
            <person name="Li K."/>
            <person name="Wang K."/>
            <person name="Li T."/>
            <person name="Gao L."/>
            <person name="Zhang X."/>
            <person name="Wang H."/>
            <person name="Yang Z."/>
            <person name="Liu X."/>
            <person name="Jiang W."/>
            <person name="Mao L."/>
            <person name="Kong X."/>
            <person name="Jiao Y."/>
            <person name="Jia J."/>
        </authorList>
    </citation>
    <scope>NUCLEOTIDE SEQUENCE [LARGE SCALE GENOMIC DNA]</scope>
    <source>
        <strain evidence="15">cv. AL8/78</strain>
    </source>
</reference>
<keyword evidence="12" id="KW-0119">Carbohydrate metabolism</keyword>
<evidence type="ECO:0000256" key="4">
    <source>
        <dbReference type="ARBA" id="ARBA00022676"/>
    </source>
</evidence>
<reference evidence="15" key="1">
    <citation type="journal article" date="2014" name="Science">
        <title>Ancient hybridizations among the ancestral genomes of bread wheat.</title>
        <authorList>
            <consortium name="International Wheat Genome Sequencing Consortium,"/>
            <person name="Marcussen T."/>
            <person name="Sandve S.R."/>
            <person name="Heier L."/>
            <person name="Spannagl M."/>
            <person name="Pfeifer M."/>
            <person name="Jakobsen K.S."/>
            <person name="Wulff B.B."/>
            <person name="Steuernagel B."/>
            <person name="Mayer K.F."/>
            <person name="Olsen O.A."/>
        </authorList>
    </citation>
    <scope>NUCLEOTIDE SEQUENCE [LARGE SCALE GENOMIC DNA]</scope>
    <source>
        <strain evidence="15">cv. AL8/78</strain>
    </source>
</reference>
<sequence>LHLQEKLASAEELRPFSQYASQMAALDYIVSVESDVFIPSYSGNMARAVAGHRRFHGHRKTISPDR</sequence>
<dbReference type="PANTHER" id="PTHR31741:SF1">
    <property type="entry name" value="O-FUCOSYLTRANSFERASE 7"/>
    <property type="match status" value="1"/>
</dbReference>
<evidence type="ECO:0000256" key="10">
    <source>
        <dbReference type="ARBA" id="ARBA00023180"/>
    </source>
</evidence>
<keyword evidence="10" id="KW-0325">Glycoprotein</keyword>
<dbReference type="GO" id="GO:0005737">
    <property type="term" value="C:cytoplasm"/>
    <property type="evidence" value="ECO:0007669"/>
    <property type="project" value="TreeGrafter"/>
</dbReference>
<accession>A0A453R4T3</accession>
<keyword evidence="11" id="KW-0294">Fucose metabolism</keyword>
<comment type="subcellular location">
    <subcellularLocation>
        <location evidence="1">Membrane</location>
        <topology evidence="1">Single-pass type II membrane protein</topology>
    </subcellularLocation>
</comment>
<dbReference type="Pfam" id="PF10250">
    <property type="entry name" value="O-FucT"/>
    <property type="match status" value="1"/>
</dbReference>
<evidence type="ECO:0000256" key="6">
    <source>
        <dbReference type="ARBA" id="ARBA00022692"/>
    </source>
</evidence>
<proteinExistence type="inferred from homology"/>
<dbReference type="AlphaFoldDB" id="A0A453R4T3"/>
<protein>
    <recommendedName>
        <fullName evidence="13">O-fucosyltransferase family protein</fullName>
    </recommendedName>
</protein>
<dbReference type="GO" id="GO:0006004">
    <property type="term" value="P:fucose metabolic process"/>
    <property type="evidence" value="ECO:0007669"/>
    <property type="project" value="UniProtKB-KW"/>
</dbReference>
<reference evidence="14" key="3">
    <citation type="journal article" date="2017" name="Nature">
        <title>Genome sequence of the progenitor of the wheat D genome Aegilops tauschii.</title>
        <authorList>
            <person name="Luo M.C."/>
            <person name="Gu Y.Q."/>
            <person name="Puiu D."/>
            <person name="Wang H."/>
            <person name="Twardziok S.O."/>
            <person name="Deal K.R."/>
            <person name="Huo N."/>
            <person name="Zhu T."/>
            <person name="Wang L."/>
            <person name="Wang Y."/>
            <person name="McGuire P.E."/>
            <person name="Liu S."/>
            <person name="Long H."/>
            <person name="Ramasamy R.K."/>
            <person name="Rodriguez J.C."/>
            <person name="Van S.L."/>
            <person name="Yuan L."/>
            <person name="Wang Z."/>
            <person name="Xia Z."/>
            <person name="Xiao L."/>
            <person name="Anderson O.D."/>
            <person name="Ouyang S."/>
            <person name="Liang Y."/>
            <person name="Zimin A.V."/>
            <person name="Pertea G."/>
            <person name="Qi P."/>
            <person name="Bennetzen J.L."/>
            <person name="Dai X."/>
            <person name="Dawson M.W."/>
            <person name="Muller H.G."/>
            <person name="Kugler K."/>
            <person name="Rivarola-Duarte L."/>
            <person name="Spannagl M."/>
            <person name="Mayer K.F.X."/>
            <person name="Lu F.H."/>
            <person name="Bevan M.W."/>
            <person name="Leroy P."/>
            <person name="Li P."/>
            <person name="You F.M."/>
            <person name="Sun Q."/>
            <person name="Liu Z."/>
            <person name="Lyons E."/>
            <person name="Wicker T."/>
            <person name="Salzberg S.L."/>
            <person name="Devos K.M."/>
            <person name="Dvorak J."/>
        </authorList>
    </citation>
    <scope>NUCLEOTIDE SEQUENCE [LARGE SCALE GENOMIC DNA]</scope>
    <source>
        <strain evidence="14">cv. AL8/78</strain>
    </source>
</reference>
<dbReference type="Proteomes" id="UP000015105">
    <property type="component" value="Chromosome 7D"/>
</dbReference>
<reference evidence="14" key="5">
    <citation type="journal article" date="2021" name="G3 (Bethesda)">
        <title>Aegilops tauschii genome assembly Aet v5.0 features greater sequence contiguity and improved annotation.</title>
        <authorList>
            <person name="Wang L."/>
            <person name="Zhu T."/>
            <person name="Rodriguez J.C."/>
            <person name="Deal K.R."/>
            <person name="Dubcovsky J."/>
            <person name="McGuire P.E."/>
            <person name="Lux T."/>
            <person name="Spannagl M."/>
            <person name="Mayer K.F.X."/>
            <person name="Baldrich P."/>
            <person name="Meyers B.C."/>
            <person name="Huo N."/>
            <person name="Gu Y.Q."/>
            <person name="Zhou H."/>
            <person name="Devos K.M."/>
            <person name="Bennetzen J.L."/>
            <person name="Unver T."/>
            <person name="Budak H."/>
            <person name="Gulick P.J."/>
            <person name="Galiba G."/>
            <person name="Kalapos B."/>
            <person name="Nelson D.R."/>
            <person name="Li P."/>
            <person name="You F.M."/>
            <person name="Luo M.C."/>
            <person name="Dvorak J."/>
        </authorList>
    </citation>
    <scope>NUCLEOTIDE SEQUENCE [LARGE SCALE GENOMIC DNA]</scope>
    <source>
        <strain evidence="14">cv. AL8/78</strain>
    </source>
</reference>
<evidence type="ECO:0000313" key="15">
    <source>
        <dbReference type="Proteomes" id="UP000015105"/>
    </source>
</evidence>
<evidence type="ECO:0000256" key="9">
    <source>
        <dbReference type="ARBA" id="ARBA00023136"/>
    </source>
</evidence>
<evidence type="ECO:0000256" key="13">
    <source>
        <dbReference type="ARBA" id="ARBA00030350"/>
    </source>
</evidence>
<keyword evidence="8" id="KW-1133">Transmembrane helix</keyword>
<name>A0A453R4T3_AEGTS</name>
<dbReference type="Gramene" id="AET7Gv20460000.27">
    <property type="protein sequence ID" value="AET7Gv20460000.27"/>
    <property type="gene ID" value="AET7Gv20460000"/>
</dbReference>
<evidence type="ECO:0000313" key="14">
    <source>
        <dbReference type="EnsemblPlants" id="AET7Gv20460000.27"/>
    </source>
</evidence>
<evidence type="ECO:0000256" key="5">
    <source>
        <dbReference type="ARBA" id="ARBA00022679"/>
    </source>
</evidence>